<reference evidence="2 3" key="1">
    <citation type="submission" date="2024-05" db="EMBL/GenBank/DDBJ databases">
        <title>Genome sequence of Ponticoccus litoralis KCCM 90028.</title>
        <authorList>
            <person name="Kim J.M."/>
            <person name="Lee J.K."/>
            <person name="Choi B.J."/>
            <person name="Bayburt H."/>
            <person name="Baek J.H."/>
            <person name="Jeon C.O."/>
        </authorList>
    </citation>
    <scope>NUCLEOTIDE SEQUENCE [LARGE SCALE GENOMIC DNA]</scope>
    <source>
        <strain evidence="2 3">KCCM 90028</strain>
    </source>
</reference>
<dbReference type="SUPFAM" id="SSF53335">
    <property type="entry name" value="S-adenosyl-L-methionine-dependent methyltransferases"/>
    <property type="match status" value="1"/>
</dbReference>
<dbReference type="Gene3D" id="3.40.50.150">
    <property type="entry name" value="Vaccinia Virus protein VP39"/>
    <property type="match status" value="1"/>
</dbReference>
<gene>
    <name evidence="2" type="ORF">ABFB10_04595</name>
</gene>
<dbReference type="InterPro" id="IPR053188">
    <property type="entry name" value="FkbM_Methyltransferase"/>
</dbReference>
<dbReference type="InterPro" id="IPR006342">
    <property type="entry name" value="FkbM_mtfrase"/>
</dbReference>
<dbReference type="GO" id="GO:0008171">
    <property type="term" value="F:O-methyltransferase activity"/>
    <property type="evidence" value="ECO:0007669"/>
    <property type="project" value="TreeGrafter"/>
</dbReference>
<dbReference type="EMBL" id="JBDNCH010000002">
    <property type="protein sequence ID" value="MEN9060414.1"/>
    <property type="molecule type" value="Genomic_DNA"/>
</dbReference>
<evidence type="ECO:0000259" key="1">
    <source>
        <dbReference type="Pfam" id="PF05050"/>
    </source>
</evidence>
<feature type="domain" description="Methyltransferase FkbM" evidence="1">
    <location>
        <begin position="38"/>
        <end position="183"/>
    </location>
</feature>
<evidence type="ECO:0000313" key="3">
    <source>
        <dbReference type="Proteomes" id="UP001428774"/>
    </source>
</evidence>
<dbReference type="PANTHER" id="PTHR36973">
    <property type="entry name" value="SLL1456 PROTEIN-RELATED"/>
    <property type="match status" value="1"/>
</dbReference>
<dbReference type="GO" id="GO:0032259">
    <property type="term" value="P:methylation"/>
    <property type="evidence" value="ECO:0007669"/>
    <property type="project" value="UniProtKB-KW"/>
</dbReference>
<proteinExistence type="predicted"/>
<accession>A0AAW9S6F5</accession>
<sequence length="229" mass="24801">MTPELRRALRREGLVAVRNREGADHLRGYGFAPDVVVDVGVHRGTPHLYDAFPNTKFVLVDPRAEVAEDLSTAPADYDFHACAAGPAAGRMDLRIPVTKHGTDGAMAGFREIAGPMARRVQSVETRSVEVRRLDQIMQAYPGRVGLKIDTEGFELDVLQGAPETLARTEFAILELSLSQRFEGVAPPSRVIAALAAAGLEFRDVLSLPGDGRGGAAPRYVDALFARWPS</sequence>
<dbReference type="AlphaFoldDB" id="A0AAW9S6F5"/>
<organism evidence="2 3">
    <name type="scientific">Ponticoccus litoralis</name>
    <dbReference type="NCBI Taxonomy" id="422297"/>
    <lineage>
        <taxon>Bacteria</taxon>
        <taxon>Pseudomonadati</taxon>
        <taxon>Pseudomonadota</taxon>
        <taxon>Alphaproteobacteria</taxon>
        <taxon>Rhodobacterales</taxon>
        <taxon>Roseobacteraceae</taxon>
        <taxon>Ponticoccus</taxon>
    </lineage>
</organism>
<dbReference type="PANTHER" id="PTHR36973:SF4">
    <property type="entry name" value="NODULATION PROTEIN"/>
    <property type="match status" value="1"/>
</dbReference>
<comment type="caution">
    <text evidence="2">The sequence shown here is derived from an EMBL/GenBank/DDBJ whole genome shotgun (WGS) entry which is preliminary data.</text>
</comment>
<protein>
    <submittedName>
        <fullName evidence="2">FkbM family methyltransferase</fullName>
    </submittedName>
</protein>
<dbReference type="InterPro" id="IPR029063">
    <property type="entry name" value="SAM-dependent_MTases_sf"/>
</dbReference>
<name>A0AAW9S6F5_9RHOB</name>
<dbReference type="RefSeq" id="WP_347165598.1">
    <property type="nucleotide sequence ID" value="NZ_JBDNCH010000002.1"/>
</dbReference>
<dbReference type="NCBIfam" id="TIGR01444">
    <property type="entry name" value="fkbM_fam"/>
    <property type="match status" value="1"/>
</dbReference>
<dbReference type="Pfam" id="PF05050">
    <property type="entry name" value="Methyltransf_21"/>
    <property type="match status" value="1"/>
</dbReference>
<keyword evidence="2" id="KW-0489">Methyltransferase</keyword>
<dbReference type="Proteomes" id="UP001428774">
    <property type="component" value="Unassembled WGS sequence"/>
</dbReference>
<keyword evidence="3" id="KW-1185">Reference proteome</keyword>
<evidence type="ECO:0000313" key="2">
    <source>
        <dbReference type="EMBL" id="MEN9060414.1"/>
    </source>
</evidence>
<keyword evidence="2" id="KW-0808">Transferase</keyword>